<protein>
    <recommendedName>
        <fullName evidence="4">Prenylated Rab acceptor 1</fullName>
    </recommendedName>
</protein>
<accession>A0AA38RBH0</accession>
<feature type="region of interest" description="Disordered" evidence="1">
    <location>
        <begin position="1"/>
        <end position="38"/>
    </location>
</feature>
<feature type="compositionally biased region" description="Acidic residues" evidence="1">
    <location>
        <begin position="306"/>
        <end position="324"/>
    </location>
</feature>
<organism evidence="2 3">
    <name type="scientific">Pleurostoma richardsiae</name>
    <dbReference type="NCBI Taxonomy" id="41990"/>
    <lineage>
        <taxon>Eukaryota</taxon>
        <taxon>Fungi</taxon>
        <taxon>Dikarya</taxon>
        <taxon>Ascomycota</taxon>
        <taxon>Pezizomycotina</taxon>
        <taxon>Sordariomycetes</taxon>
        <taxon>Sordariomycetidae</taxon>
        <taxon>Calosphaeriales</taxon>
        <taxon>Pleurostomataceae</taxon>
        <taxon>Pleurostoma</taxon>
    </lineage>
</organism>
<evidence type="ECO:0008006" key="4">
    <source>
        <dbReference type="Google" id="ProtNLM"/>
    </source>
</evidence>
<dbReference type="AlphaFoldDB" id="A0AA38RBH0"/>
<dbReference type="EMBL" id="JANBVO010000023">
    <property type="protein sequence ID" value="KAJ9142172.1"/>
    <property type="molecule type" value="Genomic_DNA"/>
</dbReference>
<feature type="compositionally biased region" description="Low complexity" evidence="1">
    <location>
        <begin position="156"/>
        <end position="171"/>
    </location>
</feature>
<feature type="compositionally biased region" description="Polar residues" evidence="1">
    <location>
        <begin position="179"/>
        <end position="199"/>
    </location>
</feature>
<gene>
    <name evidence="2" type="ORF">NKR23_g7406</name>
</gene>
<name>A0AA38RBH0_9PEZI</name>
<feature type="region of interest" description="Disordered" evidence="1">
    <location>
        <begin position="55"/>
        <end position="385"/>
    </location>
</feature>
<feature type="compositionally biased region" description="Basic and acidic residues" evidence="1">
    <location>
        <begin position="59"/>
        <end position="85"/>
    </location>
</feature>
<feature type="compositionally biased region" description="Pro residues" evidence="1">
    <location>
        <begin position="144"/>
        <end position="155"/>
    </location>
</feature>
<dbReference type="Proteomes" id="UP001174694">
    <property type="component" value="Unassembled WGS sequence"/>
</dbReference>
<comment type="caution">
    <text evidence="2">The sequence shown here is derived from an EMBL/GenBank/DDBJ whole genome shotgun (WGS) entry which is preliminary data.</text>
</comment>
<evidence type="ECO:0000313" key="2">
    <source>
        <dbReference type="EMBL" id="KAJ9142172.1"/>
    </source>
</evidence>
<feature type="compositionally biased region" description="Basic residues" evidence="1">
    <location>
        <begin position="369"/>
        <end position="385"/>
    </location>
</feature>
<evidence type="ECO:0000313" key="3">
    <source>
        <dbReference type="Proteomes" id="UP001174694"/>
    </source>
</evidence>
<keyword evidence="3" id="KW-1185">Reference proteome</keyword>
<sequence>MSRSRRAYTYEPSEDDDEDSSDHSDSEGSSGQAQILMKEKEEALIESALRRIKRAQAKGKKEVKLNKEELAALERRRKRMQEESRGSTSSGSERRKRKEQRFAVPISQLEPTSRKRRGVAPSPEDVLPRHASAEALNRPRDQPVYPPMGYFPPPSATRTRPRSVTSSSQRPPSRDPNLGQGSSPFRYSYAQPDSQSSLRHVSDTAARPRSSRGPLPYEEAWVPNHNLTVPPPPVTGSRQSLPVDPFQYMTGDSRAPYPTGAGATTRRYVSGPAGDTTGAYVNSIPRGTPPAAARGGRTSRRVTPEETSEEDTEEDEQTSDDDLDQGARVVTTDSSRSRGREEILVEVERKQTPEPEPSKPKKSSGSSPSKRKGLRSSPARRRKGK</sequence>
<reference evidence="2" key="1">
    <citation type="submission" date="2022-07" db="EMBL/GenBank/DDBJ databases">
        <title>Fungi with potential for degradation of polypropylene.</title>
        <authorList>
            <person name="Gostincar C."/>
        </authorList>
    </citation>
    <scope>NUCLEOTIDE SEQUENCE</scope>
    <source>
        <strain evidence="2">EXF-13308</strain>
    </source>
</reference>
<feature type="compositionally biased region" description="Basic and acidic residues" evidence="1">
    <location>
        <begin position="126"/>
        <end position="141"/>
    </location>
</feature>
<evidence type="ECO:0000256" key="1">
    <source>
        <dbReference type="SAM" id="MobiDB-lite"/>
    </source>
</evidence>
<proteinExistence type="predicted"/>
<feature type="compositionally biased region" description="Basic and acidic residues" evidence="1">
    <location>
        <begin position="335"/>
        <end position="359"/>
    </location>
</feature>